<evidence type="ECO:0000256" key="2">
    <source>
        <dbReference type="ARBA" id="ARBA00022695"/>
    </source>
</evidence>
<dbReference type="SUPFAM" id="SSF53448">
    <property type="entry name" value="Nucleotide-diphospho-sugar transferases"/>
    <property type="match status" value="1"/>
</dbReference>
<dbReference type="InterPro" id="IPR029044">
    <property type="entry name" value="Nucleotide-diphossugar_trans"/>
</dbReference>
<dbReference type="Gene3D" id="3.90.550.10">
    <property type="entry name" value="Spore Coat Polysaccharide Biosynthesis Protein SpsA, Chain A"/>
    <property type="match status" value="1"/>
</dbReference>
<dbReference type="GO" id="GO:0070567">
    <property type="term" value="F:cytidylyltransferase activity"/>
    <property type="evidence" value="ECO:0007669"/>
    <property type="project" value="InterPro"/>
</dbReference>
<dbReference type="CDD" id="cd02516">
    <property type="entry name" value="CDP-ME_synthetase"/>
    <property type="match status" value="1"/>
</dbReference>
<reference evidence="3 4" key="1">
    <citation type="submission" date="2019-04" db="EMBL/GenBank/DDBJ databases">
        <title>Microbes associate with the intestines of laboratory mice.</title>
        <authorList>
            <person name="Navarre W."/>
            <person name="Wong E."/>
            <person name="Huang K.C."/>
            <person name="Tropini C."/>
            <person name="Ng K."/>
            <person name="Yu B."/>
        </authorList>
    </citation>
    <scope>NUCLEOTIDE SEQUENCE [LARGE SCALE GENOMIC DNA]</scope>
    <source>
        <strain evidence="3 4">NM48_B13</strain>
    </source>
</reference>
<name>A0A4T9TAS6_9ACTN</name>
<accession>A0A4T9TAS6</accession>
<gene>
    <name evidence="3" type="ORF">E5982_03770</name>
</gene>
<dbReference type="OrthoDB" id="9802561at2"/>
<dbReference type="EMBL" id="SSTM01000002">
    <property type="protein sequence ID" value="TJW11335.1"/>
    <property type="molecule type" value="Genomic_DNA"/>
</dbReference>
<keyword evidence="2 3" id="KW-0548">Nucleotidyltransferase</keyword>
<dbReference type="InterPro" id="IPR034683">
    <property type="entry name" value="IspD/TarI"/>
</dbReference>
<keyword evidence="4" id="KW-1185">Reference proteome</keyword>
<protein>
    <submittedName>
        <fullName evidence="3">2-C-methyl-D-erythritol 4-phosphate cytidylyltransferase</fullName>
    </submittedName>
</protein>
<dbReference type="PANTHER" id="PTHR43015">
    <property type="entry name" value="D-RIBITOL-5-PHOSPHATE CYTIDYLYLTRANSFERASE"/>
    <property type="match status" value="1"/>
</dbReference>
<dbReference type="RefSeq" id="WP_136845499.1">
    <property type="nucleotide sequence ID" value="NZ_CANSLK010000060.1"/>
</dbReference>
<proteinExistence type="predicted"/>
<keyword evidence="1 3" id="KW-0808">Transferase</keyword>
<organism evidence="3 4">
    <name type="scientific">Parvibacter caecicola</name>
    <dbReference type="NCBI Taxonomy" id="747645"/>
    <lineage>
        <taxon>Bacteria</taxon>
        <taxon>Bacillati</taxon>
        <taxon>Actinomycetota</taxon>
        <taxon>Coriobacteriia</taxon>
        <taxon>Coriobacteriales</taxon>
        <taxon>Coriobacteriaceae</taxon>
        <taxon>Parvibacter</taxon>
    </lineage>
</organism>
<comment type="caution">
    <text evidence="3">The sequence shown here is derived from an EMBL/GenBank/DDBJ whole genome shotgun (WGS) entry which is preliminary data.</text>
</comment>
<sequence length="232" mass="25995">MNYVLLMMGGSGTRFGADRPKQFIEVEGQPVFSYIMDKYDRFTQVDGIALVCHESWVDYADEWAKKLRIANYLGTVAGGSTRSESVRNGLAHLRLLADDNDIVLIHDATHPYLDEGATALAIEATRKNGAATLGQKQYDTVYRTDAEGNLTEVVPREEIVSGASPELFRFGPLYRIYTETPEEELALFTSAGALALANGIPMKVIPTDLVNLKITYRHDMELFQRLFHGYYF</sequence>
<dbReference type="Proteomes" id="UP000309454">
    <property type="component" value="Unassembled WGS sequence"/>
</dbReference>
<dbReference type="AlphaFoldDB" id="A0A4T9TAS6"/>
<evidence type="ECO:0000313" key="3">
    <source>
        <dbReference type="EMBL" id="TJW11335.1"/>
    </source>
</evidence>
<evidence type="ECO:0000313" key="4">
    <source>
        <dbReference type="Proteomes" id="UP000309454"/>
    </source>
</evidence>
<evidence type="ECO:0000256" key="1">
    <source>
        <dbReference type="ARBA" id="ARBA00022679"/>
    </source>
</evidence>
<dbReference type="Pfam" id="PF01128">
    <property type="entry name" value="IspD"/>
    <property type="match status" value="1"/>
</dbReference>
<dbReference type="GO" id="GO:0005829">
    <property type="term" value="C:cytosol"/>
    <property type="evidence" value="ECO:0007669"/>
    <property type="project" value="TreeGrafter"/>
</dbReference>
<dbReference type="PANTHER" id="PTHR43015:SF1">
    <property type="entry name" value="D-RIBITOL-5-PHOSPHATE CYTIDYLYLTRANSFERASE"/>
    <property type="match status" value="1"/>
</dbReference>